<dbReference type="SUPFAM" id="SSF57667">
    <property type="entry name" value="beta-beta-alpha zinc fingers"/>
    <property type="match status" value="1"/>
</dbReference>
<dbReference type="Pfam" id="PF02892">
    <property type="entry name" value="zf-BED"/>
    <property type="match status" value="1"/>
</dbReference>
<evidence type="ECO:0000256" key="3">
    <source>
        <dbReference type="ARBA" id="ARBA00022833"/>
    </source>
</evidence>
<accession>A0ABC8SS14</accession>
<dbReference type="GO" id="GO:0008270">
    <property type="term" value="F:zinc ion binding"/>
    <property type="evidence" value="ECO:0007669"/>
    <property type="project" value="UniProtKB-KW"/>
</dbReference>
<dbReference type="EMBL" id="CAUOFW020003447">
    <property type="protein sequence ID" value="CAK9160006.1"/>
    <property type="molecule type" value="Genomic_DNA"/>
</dbReference>
<evidence type="ECO:0000256" key="2">
    <source>
        <dbReference type="ARBA" id="ARBA00022771"/>
    </source>
</evidence>
<keyword evidence="3" id="KW-0862">Zinc</keyword>
<sequence>MLQPPNSEERILFWYGGEIEGSIPQPLQALRALRGEHYNNTKIIQLKDMVPTARMEGNTTLVDATEVIDDPMETNEDEKSKNKKLGKSKVWNHFKLLEMKKGKVRRAECKYCHKVYQCDSKKHGTSSSPFT</sequence>
<comment type="caution">
    <text evidence="6">The sequence shown here is derived from an EMBL/GenBank/DDBJ whole genome shotgun (WGS) entry which is preliminary data.</text>
</comment>
<dbReference type="InterPro" id="IPR003656">
    <property type="entry name" value="Znf_BED"/>
</dbReference>
<evidence type="ECO:0000313" key="7">
    <source>
        <dbReference type="Proteomes" id="UP001642360"/>
    </source>
</evidence>
<dbReference type="InterPro" id="IPR036236">
    <property type="entry name" value="Znf_C2H2_sf"/>
</dbReference>
<feature type="domain" description="BED-type" evidence="5">
    <location>
        <begin position="85"/>
        <end position="131"/>
    </location>
</feature>
<dbReference type="PANTHER" id="PTHR34396:SF25">
    <property type="entry name" value="BOUNDARY ELEMENT ASSOCIATED FACTOR"/>
    <property type="match status" value="1"/>
</dbReference>
<dbReference type="PROSITE" id="PS50808">
    <property type="entry name" value="ZF_BED"/>
    <property type="match status" value="1"/>
</dbReference>
<evidence type="ECO:0000259" key="5">
    <source>
        <dbReference type="PROSITE" id="PS50808"/>
    </source>
</evidence>
<keyword evidence="2 4" id="KW-0863">Zinc-finger</keyword>
<dbReference type="SMART" id="SM00614">
    <property type="entry name" value="ZnF_BED"/>
    <property type="match status" value="1"/>
</dbReference>
<organism evidence="6 7">
    <name type="scientific">Ilex paraguariensis</name>
    <name type="common">yerba mate</name>
    <dbReference type="NCBI Taxonomy" id="185542"/>
    <lineage>
        <taxon>Eukaryota</taxon>
        <taxon>Viridiplantae</taxon>
        <taxon>Streptophyta</taxon>
        <taxon>Embryophyta</taxon>
        <taxon>Tracheophyta</taxon>
        <taxon>Spermatophyta</taxon>
        <taxon>Magnoliopsida</taxon>
        <taxon>eudicotyledons</taxon>
        <taxon>Gunneridae</taxon>
        <taxon>Pentapetalae</taxon>
        <taxon>asterids</taxon>
        <taxon>campanulids</taxon>
        <taxon>Aquifoliales</taxon>
        <taxon>Aquifoliaceae</taxon>
        <taxon>Ilex</taxon>
    </lineage>
</organism>
<protein>
    <recommendedName>
        <fullName evidence="5">BED-type domain-containing protein</fullName>
    </recommendedName>
</protein>
<proteinExistence type="predicted"/>
<dbReference type="InterPro" id="IPR053031">
    <property type="entry name" value="Cuticle_assoc_protein"/>
</dbReference>
<name>A0ABC8SS14_9AQUA</name>
<keyword evidence="1" id="KW-0479">Metal-binding</keyword>
<keyword evidence="7" id="KW-1185">Reference proteome</keyword>
<dbReference type="AlphaFoldDB" id="A0ABC8SS14"/>
<dbReference type="Proteomes" id="UP001642360">
    <property type="component" value="Unassembled WGS sequence"/>
</dbReference>
<evidence type="ECO:0000256" key="1">
    <source>
        <dbReference type="ARBA" id="ARBA00022723"/>
    </source>
</evidence>
<gene>
    <name evidence="6" type="ORF">ILEXP_LOCUS28734</name>
</gene>
<dbReference type="PANTHER" id="PTHR34396">
    <property type="entry name" value="OS03G0264950 PROTEIN-RELATED"/>
    <property type="match status" value="1"/>
</dbReference>
<evidence type="ECO:0000313" key="6">
    <source>
        <dbReference type="EMBL" id="CAK9160006.1"/>
    </source>
</evidence>
<reference evidence="6 7" key="1">
    <citation type="submission" date="2024-02" db="EMBL/GenBank/DDBJ databases">
        <authorList>
            <person name="Vignale AGUSTIN F."/>
            <person name="Sosa J E."/>
            <person name="Modenutti C."/>
        </authorList>
    </citation>
    <scope>NUCLEOTIDE SEQUENCE [LARGE SCALE GENOMIC DNA]</scope>
</reference>
<evidence type="ECO:0000256" key="4">
    <source>
        <dbReference type="PROSITE-ProRule" id="PRU00027"/>
    </source>
</evidence>